<dbReference type="CDD" id="cd18787">
    <property type="entry name" value="SF2_C_DEAD"/>
    <property type="match status" value="1"/>
</dbReference>
<dbReference type="Proteomes" id="UP001061958">
    <property type="component" value="Unassembled WGS sequence"/>
</dbReference>
<dbReference type="GO" id="GO:0003723">
    <property type="term" value="F:RNA binding"/>
    <property type="evidence" value="ECO:0007669"/>
    <property type="project" value="UniProtKB-UniRule"/>
</dbReference>
<organism evidence="8 9">
    <name type="scientific">Galdieria partita</name>
    <dbReference type="NCBI Taxonomy" id="83374"/>
    <lineage>
        <taxon>Eukaryota</taxon>
        <taxon>Rhodophyta</taxon>
        <taxon>Bangiophyceae</taxon>
        <taxon>Galdieriales</taxon>
        <taxon>Galdieriaceae</taxon>
        <taxon>Galdieria</taxon>
    </lineage>
</organism>
<evidence type="ECO:0000313" key="8">
    <source>
        <dbReference type="EMBL" id="GJQ08867.1"/>
    </source>
</evidence>
<evidence type="ECO:0000256" key="4">
    <source>
        <dbReference type="ARBA" id="ARBA00022884"/>
    </source>
</evidence>
<evidence type="ECO:0000256" key="5">
    <source>
        <dbReference type="RuleBase" id="RU365068"/>
    </source>
</evidence>
<keyword evidence="2 5" id="KW-0378">Hydrolase</keyword>
<dbReference type="InterPro" id="IPR027417">
    <property type="entry name" value="P-loop_NTPase"/>
</dbReference>
<dbReference type="PROSITE" id="PS51192">
    <property type="entry name" value="HELICASE_ATP_BIND_1"/>
    <property type="match status" value="1"/>
</dbReference>
<dbReference type="GO" id="GO:0003724">
    <property type="term" value="F:RNA helicase activity"/>
    <property type="evidence" value="ECO:0007669"/>
    <property type="project" value="UniProtKB-EC"/>
</dbReference>
<keyword evidence="4 5" id="KW-0694">RNA-binding</keyword>
<protein>
    <recommendedName>
        <fullName evidence="5">ATP-dependent RNA helicase</fullName>
        <ecNumber evidence="5">3.6.4.13</ecNumber>
    </recommendedName>
</protein>
<dbReference type="InterPro" id="IPR001650">
    <property type="entry name" value="Helicase_C-like"/>
</dbReference>
<evidence type="ECO:0000259" key="6">
    <source>
        <dbReference type="PROSITE" id="PS51192"/>
    </source>
</evidence>
<keyword evidence="5" id="KW-0347">Helicase</keyword>
<feature type="domain" description="Helicase C-terminal" evidence="7">
    <location>
        <begin position="310"/>
        <end position="467"/>
    </location>
</feature>
<dbReference type="Pfam" id="PF00271">
    <property type="entry name" value="Helicase_C"/>
    <property type="match status" value="1"/>
</dbReference>
<reference evidence="8" key="2">
    <citation type="submission" date="2022-01" db="EMBL/GenBank/DDBJ databases">
        <authorList>
            <person name="Hirooka S."/>
            <person name="Miyagishima S.Y."/>
        </authorList>
    </citation>
    <scope>NUCLEOTIDE SEQUENCE</scope>
    <source>
        <strain evidence="8">NBRC 102759</strain>
    </source>
</reference>
<dbReference type="OrthoDB" id="3370at2759"/>
<sequence>MVHHQQWSSNDFRPYKDVKVLPEHIGKQLISMNISKLFRFQWAVIKYLKSLDRSNLPGDIVVQAPTGTGKTLCYTIPILSALKLRRSRPCLRALVIVPTRELVNQIYSVFLSLAGESDLKIIGLGGETSIATERKKTVETIDLLEDGYPSAVWKIDILISTPSRLVEHIHRSSSFQLRTVEFLVLDETDRLLSGQSYDCIETILKHLLHVNDVCGSENRKLYFTEELGLRKPLRKLLFSATQTNSVAKLTSLSLLNPTVFTYNGDVISFGSGNSSNEKHAKQKYWLPFALEEFVLLCKSPVEKLVSLVWYLKHLGSPLSKTGIIVFASSKTSAHRLFRFLSLYFSAGHIDCENCIHIAELSSNLSSRQRRNIVRDFSSHRLQILVSSDVVTRGMDMENIDHVINFDVPVHIKTYLHRVGRTARAGHRGTGCTILLQHQAYHFRKLLGQIDRTTSKNKLIWREMNDSNVDWSSLRESVMETVICMQCCVRAESRKLISSRKPLKEAIKKCIIDLGKKYYRMSIGQNDEERKRKNELLMLEELQRLVGLQDNF</sequence>
<accession>A0A9C7PRW8</accession>
<dbReference type="EC" id="3.6.4.13" evidence="5"/>
<proteinExistence type="inferred from homology"/>
<dbReference type="SUPFAM" id="SSF52540">
    <property type="entry name" value="P-loop containing nucleoside triphosphate hydrolases"/>
    <property type="match status" value="1"/>
</dbReference>
<evidence type="ECO:0000256" key="2">
    <source>
        <dbReference type="ARBA" id="ARBA00022801"/>
    </source>
</evidence>
<dbReference type="Gene3D" id="3.40.50.300">
    <property type="entry name" value="P-loop containing nucleotide triphosphate hydrolases"/>
    <property type="match status" value="2"/>
</dbReference>
<gene>
    <name evidence="8" type="ORF">GpartN1_g658.t1</name>
</gene>
<keyword evidence="9" id="KW-1185">Reference proteome</keyword>
<keyword evidence="1 5" id="KW-0547">Nucleotide-binding</keyword>
<dbReference type="SMART" id="SM00490">
    <property type="entry name" value="HELICc"/>
    <property type="match status" value="1"/>
</dbReference>
<dbReference type="SMART" id="SM00487">
    <property type="entry name" value="DEXDc"/>
    <property type="match status" value="1"/>
</dbReference>
<evidence type="ECO:0000256" key="3">
    <source>
        <dbReference type="ARBA" id="ARBA00022840"/>
    </source>
</evidence>
<comment type="similarity">
    <text evidence="5">Belongs to the DEAD box helicase family.</text>
</comment>
<dbReference type="AlphaFoldDB" id="A0A9C7PRW8"/>
<dbReference type="Pfam" id="PF00270">
    <property type="entry name" value="DEAD"/>
    <property type="match status" value="1"/>
</dbReference>
<evidence type="ECO:0000256" key="1">
    <source>
        <dbReference type="ARBA" id="ARBA00022741"/>
    </source>
</evidence>
<reference evidence="8" key="1">
    <citation type="journal article" date="2022" name="Proc. Natl. Acad. Sci. U.S.A.">
        <title>Life cycle and functional genomics of the unicellular red alga Galdieria for elucidating algal and plant evolution and industrial use.</title>
        <authorList>
            <person name="Hirooka S."/>
            <person name="Itabashi T."/>
            <person name="Ichinose T.M."/>
            <person name="Onuma R."/>
            <person name="Fujiwara T."/>
            <person name="Yamashita S."/>
            <person name="Jong L.W."/>
            <person name="Tomita R."/>
            <person name="Iwane A.H."/>
            <person name="Miyagishima S.Y."/>
        </authorList>
    </citation>
    <scope>NUCLEOTIDE SEQUENCE</scope>
    <source>
        <strain evidence="8">NBRC 102759</strain>
    </source>
</reference>
<evidence type="ECO:0000313" key="9">
    <source>
        <dbReference type="Proteomes" id="UP001061958"/>
    </source>
</evidence>
<keyword evidence="3 5" id="KW-0067">ATP-binding</keyword>
<comment type="domain">
    <text evidence="5">The Q motif is unique to and characteristic of the DEAD box family of RNA helicases and controls ATP binding and hydrolysis.</text>
</comment>
<dbReference type="InterPro" id="IPR014001">
    <property type="entry name" value="Helicase_ATP-bd"/>
</dbReference>
<dbReference type="InterPro" id="IPR011545">
    <property type="entry name" value="DEAD/DEAH_box_helicase_dom"/>
</dbReference>
<feature type="domain" description="Helicase ATP-binding" evidence="6">
    <location>
        <begin position="51"/>
        <end position="260"/>
    </location>
</feature>
<comment type="catalytic activity">
    <reaction evidence="5">
        <text>ATP + H2O = ADP + phosphate + H(+)</text>
        <dbReference type="Rhea" id="RHEA:13065"/>
        <dbReference type="ChEBI" id="CHEBI:15377"/>
        <dbReference type="ChEBI" id="CHEBI:15378"/>
        <dbReference type="ChEBI" id="CHEBI:30616"/>
        <dbReference type="ChEBI" id="CHEBI:43474"/>
        <dbReference type="ChEBI" id="CHEBI:456216"/>
        <dbReference type="EC" id="3.6.4.13"/>
    </reaction>
</comment>
<evidence type="ECO:0000259" key="7">
    <source>
        <dbReference type="PROSITE" id="PS51194"/>
    </source>
</evidence>
<name>A0A9C7PRW8_9RHOD</name>
<dbReference type="GO" id="GO:0005524">
    <property type="term" value="F:ATP binding"/>
    <property type="evidence" value="ECO:0007669"/>
    <property type="project" value="UniProtKB-UniRule"/>
</dbReference>
<comment type="caution">
    <text evidence="8">The sequence shown here is derived from an EMBL/GenBank/DDBJ whole genome shotgun (WGS) entry which is preliminary data.</text>
</comment>
<dbReference type="PANTHER" id="PTHR24031">
    <property type="entry name" value="RNA HELICASE"/>
    <property type="match status" value="1"/>
</dbReference>
<dbReference type="GO" id="GO:0016787">
    <property type="term" value="F:hydrolase activity"/>
    <property type="evidence" value="ECO:0007669"/>
    <property type="project" value="UniProtKB-KW"/>
</dbReference>
<comment type="function">
    <text evidence="5">RNA helicase.</text>
</comment>
<dbReference type="EMBL" id="BQMJ01000004">
    <property type="protein sequence ID" value="GJQ08867.1"/>
    <property type="molecule type" value="Genomic_DNA"/>
</dbReference>
<dbReference type="PROSITE" id="PS51194">
    <property type="entry name" value="HELICASE_CTER"/>
    <property type="match status" value="1"/>
</dbReference>